<name>A0A939H0T0_9BURK</name>
<proteinExistence type="predicted"/>
<sequence>MPREILSAVPETAVSSTPPAPQPSASHDTVQAPAQNLSEQPASRDVLAGALPAWDLLPAAPFVRRR</sequence>
<comment type="caution">
    <text evidence="2">The sequence shown here is derived from an EMBL/GenBank/DDBJ whole genome shotgun (WGS) entry which is preliminary data.</text>
</comment>
<keyword evidence="3" id="KW-1185">Reference proteome</keyword>
<evidence type="ECO:0000313" key="3">
    <source>
        <dbReference type="Proteomes" id="UP000664731"/>
    </source>
</evidence>
<dbReference type="AlphaFoldDB" id="A0A939H0T0"/>
<feature type="compositionally biased region" description="Polar residues" evidence="1">
    <location>
        <begin position="27"/>
        <end position="41"/>
    </location>
</feature>
<reference evidence="2" key="1">
    <citation type="submission" date="2021-03" db="EMBL/GenBank/DDBJ databases">
        <title>Comamonas denitrificans.</title>
        <authorList>
            <person name="Finster K."/>
        </authorList>
    </citation>
    <scope>NUCLEOTIDE SEQUENCE</scope>
    <source>
        <strain evidence="2">MM2021_4</strain>
    </source>
</reference>
<evidence type="ECO:0000313" key="2">
    <source>
        <dbReference type="EMBL" id="MBO1250184.1"/>
    </source>
</evidence>
<evidence type="ECO:0000256" key="1">
    <source>
        <dbReference type="SAM" id="MobiDB-lite"/>
    </source>
</evidence>
<protein>
    <submittedName>
        <fullName evidence="2">Uncharacterized protein</fullName>
    </submittedName>
</protein>
<dbReference type="Proteomes" id="UP000664731">
    <property type="component" value="Unassembled WGS sequence"/>
</dbReference>
<accession>A0A939H0T0</accession>
<gene>
    <name evidence="2" type="ORF">J1777_10165</name>
</gene>
<feature type="region of interest" description="Disordered" evidence="1">
    <location>
        <begin position="1"/>
        <end position="41"/>
    </location>
</feature>
<dbReference type="RefSeq" id="WP_207575583.1">
    <property type="nucleotide sequence ID" value="NZ_JAFNME010000021.1"/>
</dbReference>
<dbReference type="EMBL" id="JAFNME010000021">
    <property type="protein sequence ID" value="MBO1250184.1"/>
    <property type="molecule type" value="Genomic_DNA"/>
</dbReference>
<organism evidence="2 3">
    <name type="scientific">Comamonas denitrificans</name>
    <dbReference type="NCBI Taxonomy" id="117506"/>
    <lineage>
        <taxon>Bacteria</taxon>
        <taxon>Pseudomonadati</taxon>
        <taxon>Pseudomonadota</taxon>
        <taxon>Betaproteobacteria</taxon>
        <taxon>Burkholderiales</taxon>
        <taxon>Comamonadaceae</taxon>
        <taxon>Comamonas</taxon>
    </lineage>
</organism>